<reference evidence="4" key="1">
    <citation type="journal article" date="2010" name="Environ. Microbiol.">
        <title>The genome of Syntrophomonas wolfei: new insights into syntrophic metabolism and biohydrogen production.</title>
        <authorList>
            <person name="Sieber J.R."/>
            <person name="Sims D.R."/>
            <person name="Han C."/>
            <person name="Kim E."/>
            <person name="Lykidis A."/>
            <person name="Lapidus A.L."/>
            <person name="McDonnald E."/>
            <person name="Rohlin L."/>
            <person name="Culley D.E."/>
            <person name="Gunsalus R."/>
            <person name="McInerney M.J."/>
        </authorList>
    </citation>
    <scope>NUCLEOTIDE SEQUENCE [LARGE SCALE GENOMIC DNA]</scope>
    <source>
        <strain evidence="4">DSM 2245B / Goettingen</strain>
    </source>
</reference>
<dbReference type="KEGG" id="swo:Swol_1596"/>
<dbReference type="eggNOG" id="COG1555">
    <property type="taxonomic scope" value="Bacteria"/>
</dbReference>
<keyword evidence="1" id="KW-0472">Membrane</keyword>
<evidence type="ECO:0000259" key="2">
    <source>
        <dbReference type="SMART" id="SM00278"/>
    </source>
</evidence>
<keyword evidence="1" id="KW-1133">Transmembrane helix</keyword>
<dbReference type="GO" id="GO:0015628">
    <property type="term" value="P:protein secretion by the type II secretion system"/>
    <property type="evidence" value="ECO:0007669"/>
    <property type="project" value="TreeGrafter"/>
</dbReference>
<dbReference type="OrthoDB" id="9790239at2"/>
<dbReference type="PANTHER" id="PTHR21180">
    <property type="entry name" value="ENDONUCLEASE/EXONUCLEASE/PHOSPHATASE FAMILY DOMAIN-CONTAINING PROTEIN 1"/>
    <property type="match status" value="1"/>
</dbReference>
<dbReference type="GO" id="GO:0015627">
    <property type="term" value="C:type II protein secretion system complex"/>
    <property type="evidence" value="ECO:0007669"/>
    <property type="project" value="TreeGrafter"/>
</dbReference>
<dbReference type="Gene3D" id="1.10.150.320">
    <property type="entry name" value="Photosystem II 12 kDa extrinsic protein"/>
    <property type="match status" value="1"/>
</dbReference>
<dbReference type="HOGENOM" id="CLU_052011_1_2_9"/>
<dbReference type="Pfam" id="PF10531">
    <property type="entry name" value="SLBB"/>
    <property type="match status" value="1"/>
</dbReference>
<evidence type="ECO:0000256" key="1">
    <source>
        <dbReference type="SAM" id="Phobius"/>
    </source>
</evidence>
<dbReference type="InterPro" id="IPR019554">
    <property type="entry name" value="Soluble_ligand-bd"/>
</dbReference>
<gene>
    <name evidence="3" type="ordered locus">Swol_1596</name>
</gene>
<dbReference type="InterPro" id="IPR004509">
    <property type="entry name" value="Competence_ComEA_HhH"/>
</dbReference>
<dbReference type="Gene3D" id="3.10.560.10">
    <property type="entry name" value="Outer membrane lipoprotein wza domain like"/>
    <property type="match status" value="1"/>
</dbReference>
<feature type="domain" description="Helix-hairpin-helix DNA-binding motif class 1" evidence="2">
    <location>
        <begin position="154"/>
        <end position="173"/>
    </location>
</feature>
<keyword evidence="1" id="KW-0812">Transmembrane</keyword>
<dbReference type="InterPro" id="IPR051675">
    <property type="entry name" value="Endo/Exo/Phosphatase_dom_1"/>
</dbReference>
<feature type="domain" description="Helix-hairpin-helix DNA-binding motif class 1" evidence="2">
    <location>
        <begin position="184"/>
        <end position="203"/>
    </location>
</feature>
<organism evidence="3 4">
    <name type="scientific">Syntrophomonas wolfei subsp. wolfei (strain DSM 2245B / Goettingen)</name>
    <dbReference type="NCBI Taxonomy" id="335541"/>
    <lineage>
        <taxon>Bacteria</taxon>
        <taxon>Bacillati</taxon>
        <taxon>Bacillota</taxon>
        <taxon>Clostridia</taxon>
        <taxon>Eubacteriales</taxon>
        <taxon>Syntrophomonadaceae</taxon>
        <taxon>Syntrophomonas</taxon>
    </lineage>
</organism>
<dbReference type="eggNOG" id="COG1596">
    <property type="taxonomic scope" value="Bacteria"/>
</dbReference>
<protein>
    <submittedName>
        <fullName evidence="3">Competence protein ComEA helix-hairpin-helix region</fullName>
    </submittedName>
</protein>
<dbReference type="PANTHER" id="PTHR21180:SF32">
    <property type="entry name" value="ENDONUCLEASE_EXONUCLEASE_PHOSPHATASE FAMILY DOMAIN-CONTAINING PROTEIN 1"/>
    <property type="match status" value="1"/>
</dbReference>
<dbReference type="SMART" id="SM00278">
    <property type="entry name" value="HhH1"/>
    <property type="match status" value="2"/>
</dbReference>
<dbReference type="EMBL" id="CP000448">
    <property type="protein sequence ID" value="ABI68898.1"/>
    <property type="molecule type" value="Genomic_DNA"/>
</dbReference>
<dbReference type="GO" id="GO:0003677">
    <property type="term" value="F:DNA binding"/>
    <property type="evidence" value="ECO:0007669"/>
    <property type="project" value="InterPro"/>
</dbReference>
<keyword evidence="4" id="KW-1185">Reference proteome</keyword>
<proteinExistence type="predicted"/>
<dbReference type="Pfam" id="PF12836">
    <property type="entry name" value="HHH_3"/>
    <property type="match status" value="1"/>
</dbReference>
<dbReference type="InterPro" id="IPR010994">
    <property type="entry name" value="RuvA_2-like"/>
</dbReference>
<dbReference type="NCBIfam" id="TIGR00426">
    <property type="entry name" value="competence protein ComEA helix-hairpin-helix repeat region"/>
    <property type="match status" value="1"/>
</dbReference>
<evidence type="ECO:0000313" key="4">
    <source>
        <dbReference type="Proteomes" id="UP000001968"/>
    </source>
</evidence>
<accession>Q0AWK6</accession>
<dbReference type="InterPro" id="IPR003583">
    <property type="entry name" value="Hlx-hairpin-Hlx_DNA-bd_motif"/>
</dbReference>
<name>Q0AWK6_SYNWW</name>
<evidence type="ECO:0000313" key="3">
    <source>
        <dbReference type="EMBL" id="ABI68898.1"/>
    </source>
</evidence>
<dbReference type="RefSeq" id="WP_011640996.1">
    <property type="nucleotide sequence ID" value="NC_008346.1"/>
</dbReference>
<dbReference type="STRING" id="335541.Swol_1596"/>
<dbReference type="GO" id="GO:0006281">
    <property type="term" value="P:DNA repair"/>
    <property type="evidence" value="ECO:0007669"/>
    <property type="project" value="InterPro"/>
</dbReference>
<dbReference type="SUPFAM" id="SSF47781">
    <property type="entry name" value="RuvA domain 2-like"/>
    <property type="match status" value="1"/>
</dbReference>
<dbReference type="AlphaFoldDB" id="Q0AWK6"/>
<dbReference type="Proteomes" id="UP000001968">
    <property type="component" value="Chromosome"/>
</dbReference>
<sequence>MDNIDKRYLMGGFLILLVMVFMAGFKYAEFRYRDSSEKLELIEVNPAEKPEHLEDNLIQVYVCGEVKKPGVYQLKENDRVYQAVEMAGPEDKADLRLIDMARPLVDGETIVVPGEGELTAEMAGVQGASQLPVSSPASPVGSGKVNINKAPASELADRLNGIGPALSQRIVDYRESNGAFQKIEDIKNVSGIGEKKFEAIKDHITVR</sequence>
<feature type="transmembrane region" description="Helical" evidence="1">
    <location>
        <begin position="6"/>
        <end position="28"/>
    </location>
</feature>